<reference evidence="13 14" key="1">
    <citation type="submission" date="2018-03" db="EMBL/GenBank/DDBJ databases">
        <title>Draft Genome Sequences of the Obligatory Marine Myxobacteria Enhygromyxa salina SWB007.</title>
        <authorList>
            <person name="Poehlein A."/>
            <person name="Moghaddam J.A."/>
            <person name="Harms H."/>
            <person name="Alanjari M."/>
            <person name="Koenig G.M."/>
            <person name="Daniel R."/>
            <person name="Schaeberle T.F."/>
        </authorList>
    </citation>
    <scope>NUCLEOTIDE SEQUENCE [LARGE SCALE GENOMIC DNA]</scope>
    <source>
        <strain evidence="13 14">SWB007</strain>
    </source>
</reference>
<feature type="region of interest" description="Disordered" evidence="9">
    <location>
        <begin position="1"/>
        <end position="37"/>
    </location>
</feature>
<dbReference type="Pfam" id="PF00005">
    <property type="entry name" value="ABC_tran"/>
    <property type="match status" value="1"/>
</dbReference>
<dbReference type="PROSITE" id="PS50893">
    <property type="entry name" value="ABC_TRANSPORTER_2"/>
    <property type="match status" value="1"/>
</dbReference>
<dbReference type="InterPro" id="IPR011527">
    <property type="entry name" value="ABC1_TM_dom"/>
</dbReference>
<evidence type="ECO:0000313" key="14">
    <source>
        <dbReference type="Proteomes" id="UP000238823"/>
    </source>
</evidence>
<evidence type="ECO:0000313" key="13">
    <source>
        <dbReference type="EMBL" id="PRP96072.1"/>
    </source>
</evidence>
<evidence type="ECO:0000256" key="2">
    <source>
        <dbReference type="ARBA" id="ARBA00022448"/>
    </source>
</evidence>
<evidence type="ECO:0000256" key="10">
    <source>
        <dbReference type="SAM" id="Phobius"/>
    </source>
</evidence>
<name>A0A2S9XT83_9BACT</name>
<dbReference type="Proteomes" id="UP000238823">
    <property type="component" value="Unassembled WGS sequence"/>
</dbReference>
<keyword evidence="6 13" id="KW-0067">ATP-binding</keyword>
<dbReference type="PANTHER" id="PTHR43394:SF1">
    <property type="entry name" value="ATP-BINDING CASSETTE SUB-FAMILY B MEMBER 10, MITOCHONDRIAL"/>
    <property type="match status" value="1"/>
</dbReference>
<dbReference type="FunFam" id="3.40.50.300:FF:000221">
    <property type="entry name" value="Multidrug ABC transporter ATP-binding protein"/>
    <property type="match status" value="1"/>
</dbReference>
<dbReference type="InterPro" id="IPR039421">
    <property type="entry name" value="Type_1_exporter"/>
</dbReference>
<keyword evidence="4 10" id="KW-0812">Transmembrane</keyword>
<dbReference type="InterPro" id="IPR003593">
    <property type="entry name" value="AAA+_ATPase"/>
</dbReference>
<dbReference type="Gene3D" id="1.20.1560.10">
    <property type="entry name" value="ABC transporter type 1, transmembrane domain"/>
    <property type="match status" value="1"/>
</dbReference>
<dbReference type="EMBL" id="PVNL01000135">
    <property type="protein sequence ID" value="PRP96072.1"/>
    <property type="molecule type" value="Genomic_DNA"/>
</dbReference>
<evidence type="ECO:0000259" key="12">
    <source>
        <dbReference type="PROSITE" id="PS50929"/>
    </source>
</evidence>
<keyword evidence="8 10" id="KW-0472">Membrane</keyword>
<feature type="transmembrane region" description="Helical" evidence="10">
    <location>
        <begin position="93"/>
        <end position="118"/>
    </location>
</feature>
<organism evidence="13 14">
    <name type="scientific">Enhygromyxa salina</name>
    <dbReference type="NCBI Taxonomy" id="215803"/>
    <lineage>
        <taxon>Bacteria</taxon>
        <taxon>Pseudomonadati</taxon>
        <taxon>Myxococcota</taxon>
        <taxon>Polyangia</taxon>
        <taxon>Nannocystales</taxon>
        <taxon>Nannocystaceae</taxon>
        <taxon>Enhygromyxa</taxon>
    </lineage>
</organism>
<evidence type="ECO:0000256" key="9">
    <source>
        <dbReference type="SAM" id="MobiDB-lite"/>
    </source>
</evidence>
<accession>A0A2S9XT83</accession>
<dbReference type="GO" id="GO:0016887">
    <property type="term" value="F:ATP hydrolysis activity"/>
    <property type="evidence" value="ECO:0007669"/>
    <property type="project" value="InterPro"/>
</dbReference>
<feature type="domain" description="ABC transporter" evidence="11">
    <location>
        <begin position="393"/>
        <end position="634"/>
    </location>
</feature>
<dbReference type="InterPro" id="IPR003439">
    <property type="entry name" value="ABC_transporter-like_ATP-bd"/>
</dbReference>
<dbReference type="SUPFAM" id="SSF90123">
    <property type="entry name" value="ABC transporter transmembrane region"/>
    <property type="match status" value="1"/>
</dbReference>
<dbReference type="InterPro" id="IPR036640">
    <property type="entry name" value="ABC1_TM_sf"/>
</dbReference>
<feature type="transmembrane region" description="Helical" evidence="10">
    <location>
        <begin position="64"/>
        <end position="86"/>
    </location>
</feature>
<dbReference type="PANTHER" id="PTHR43394">
    <property type="entry name" value="ATP-DEPENDENT PERMEASE MDL1, MITOCHONDRIAL"/>
    <property type="match status" value="1"/>
</dbReference>
<dbReference type="PROSITE" id="PS00211">
    <property type="entry name" value="ABC_TRANSPORTER_1"/>
    <property type="match status" value="1"/>
</dbReference>
<sequence>MMGDAPPPPLMVAHDSQKHARPSPHGAEANAAGRKPKGSVTQQFLGVFQYSRRAVELVWTSSKLLTILIAALTLIAGLMPAAGAWIGREIVDAVVAASAAVSAGAEPAFTLVLGWVALEGGVMVVLAASQKGLSVCQSLLRAMLGHRVNVMILEKALTLQLVHFEDSEFYDKLTQARREASSRPLSLVNRTFGLVQNAISLTSYAILLLAFSPWAVLVLVLGGLPAFLVETKFSGEAFRLFRWRSPETRKQMYLETVLAREDYAKEVKLYGLGPLLLQRYREIFSLVFAEDRGLTLRRGFWSFTLGLLGTGAFYGAYAWIAVETVRGHISLGEMTMYLLVFRQGQSAVAASLSAIGGMYEDNLYLSNLYEYLDQPVGSEPGVELVGPKPGDGVRFEGVSFTYPGATMPAIDNVTLHLVPGQSLALVGENGSGKTTLIKLLTRLYEPSEGRITLDGLELSAWDPAKLRARVGVIFQDFARYQMLLGENVGAGDVEYFDDEARWREASQLGMADTFVTDMPDGYRTQLGRWFKDGRELSGGQWQKVALSRAFMRTAADILVLDEPTAAMDAEAEATVFEHVRNLTADRMAILISHRFSTVRSADHIVVLDHGKIIEEGAHEQLMANDKRYARLFTLQAEGYR</sequence>
<evidence type="ECO:0000256" key="7">
    <source>
        <dbReference type="ARBA" id="ARBA00022989"/>
    </source>
</evidence>
<evidence type="ECO:0000256" key="1">
    <source>
        <dbReference type="ARBA" id="ARBA00004651"/>
    </source>
</evidence>
<evidence type="ECO:0000259" key="11">
    <source>
        <dbReference type="PROSITE" id="PS50893"/>
    </source>
</evidence>
<gene>
    <name evidence="13" type="primary">msbA</name>
    <name evidence="13" type="ORF">ENSA7_68860</name>
</gene>
<comment type="caution">
    <text evidence="13">The sequence shown here is derived from an EMBL/GenBank/DDBJ whole genome shotgun (WGS) entry which is preliminary data.</text>
</comment>
<feature type="transmembrane region" description="Helical" evidence="10">
    <location>
        <begin position="204"/>
        <end position="229"/>
    </location>
</feature>
<dbReference type="GO" id="GO:0005886">
    <property type="term" value="C:plasma membrane"/>
    <property type="evidence" value="ECO:0007669"/>
    <property type="project" value="UniProtKB-SubCell"/>
</dbReference>
<protein>
    <submittedName>
        <fullName evidence="13">Lipid A export ATP-binding/permease protein MsbA</fullName>
        <ecNumber evidence="13">3.6.3.-</ecNumber>
    </submittedName>
</protein>
<evidence type="ECO:0000256" key="5">
    <source>
        <dbReference type="ARBA" id="ARBA00022741"/>
    </source>
</evidence>
<feature type="transmembrane region" description="Helical" evidence="10">
    <location>
        <begin position="300"/>
        <end position="320"/>
    </location>
</feature>
<keyword evidence="7 10" id="KW-1133">Transmembrane helix</keyword>
<dbReference type="GO" id="GO:0015421">
    <property type="term" value="F:ABC-type oligopeptide transporter activity"/>
    <property type="evidence" value="ECO:0007669"/>
    <property type="project" value="TreeGrafter"/>
</dbReference>
<comment type="subcellular location">
    <subcellularLocation>
        <location evidence="1">Cell membrane</location>
        <topology evidence="1">Multi-pass membrane protein</topology>
    </subcellularLocation>
</comment>
<dbReference type="EC" id="3.6.3.-" evidence="13"/>
<keyword evidence="13" id="KW-0378">Hydrolase</keyword>
<evidence type="ECO:0000256" key="6">
    <source>
        <dbReference type="ARBA" id="ARBA00022840"/>
    </source>
</evidence>
<feature type="domain" description="ABC transmembrane type-1" evidence="12">
    <location>
        <begin position="67"/>
        <end position="360"/>
    </location>
</feature>
<keyword evidence="2" id="KW-0813">Transport</keyword>
<dbReference type="SMART" id="SM00382">
    <property type="entry name" value="AAA"/>
    <property type="match status" value="1"/>
</dbReference>
<keyword evidence="5" id="KW-0547">Nucleotide-binding</keyword>
<dbReference type="SUPFAM" id="SSF52540">
    <property type="entry name" value="P-loop containing nucleoside triphosphate hydrolases"/>
    <property type="match status" value="1"/>
</dbReference>
<evidence type="ECO:0000256" key="4">
    <source>
        <dbReference type="ARBA" id="ARBA00022692"/>
    </source>
</evidence>
<evidence type="ECO:0000256" key="8">
    <source>
        <dbReference type="ARBA" id="ARBA00023136"/>
    </source>
</evidence>
<dbReference type="GO" id="GO:0005524">
    <property type="term" value="F:ATP binding"/>
    <property type="evidence" value="ECO:0007669"/>
    <property type="project" value="UniProtKB-KW"/>
</dbReference>
<dbReference type="InterPro" id="IPR027417">
    <property type="entry name" value="P-loop_NTPase"/>
</dbReference>
<dbReference type="Gene3D" id="3.40.50.300">
    <property type="entry name" value="P-loop containing nucleotide triphosphate hydrolases"/>
    <property type="match status" value="1"/>
</dbReference>
<dbReference type="InterPro" id="IPR017871">
    <property type="entry name" value="ABC_transporter-like_CS"/>
</dbReference>
<proteinExistence type="predicted"/>
<evidence type="ECO:0000256" key="3">
    <source>
        <dbReference type="ARBA" id="ARBA00022475"/>
    </source>
</evidence>
<keyword evidence="3" id="KW-1003">Cell membrane</keyword>
<dbReference type="PROSITE" id="PS50929">
    <property type="entry name" value="ABC_TM1F"/>
    <property type="match status" value="1"/>
</dbReference>
<feature type="compositionally biased region" description="Pro residues" evidence="9">
    <location>
        <begin position="1"/>
        <end position="10"/>
    </location>
</feature>
<dbReference type="AlphaFoldDB" id="A0A2S9XT83"/>